<protein>
    <submittedName>
        <fullName evidence="2">Uncharacterized protein</fullName>
    </submittedName>
</protein>
<keyword evidence="4" id="KW-1185">Reference proteome</keyword>
<sequence>MHVIDVTPINPRPAAPRARHFRHKLVAGLLATFLGFLGAHAWYMGRRRPWLITGYSLILLALSTQADSWWDNPAFFLLLIPAVDGFISSAIYCLTPDEAFDQRYNSGQARVSRSGLGPIFLAIANLLIATIVTLSGVATIVLYIWTAVGWLDGYVL</sequence>
<feature type="transmembrane region" description="Helical" evidence="1">
    <location>
        <begin position="25"/>
        <end position="43"/>
    </location>
</feature>
<accession>A0A1C3K413</accession>
<evidence type="ECO:0000313" key="4">
    <source>
        <dbReference type="Proteomes" id="UP000078558"/>
    </source>
</evidence>
<name>A0A1C3K413_9BURK</name>
<gene>
    <name evidence="2" type="ORF">ODI_00027</name>
    <name evidence="3" type="ORF">ODI_R1064</name>
</gene>
<keyword evidence="1" id="KW-0812">Transmembrane</keyword>
<feature type="transmembrane region" description="Helical" evidence="1">
    <location>
        <begin position="74"/>
        <end position="95"/>
    </location>
</feature>
<dbReference type="KEGG" id="odi:ODI_R1064"/>
<feature type="transmembrane region" description="Helical" evidence="1">
    <location>
        <begin position="116"/>
        <end position="145"/>
    </location>
</feature>
<dbReference type="OrthoDB" id="8702870at2"/>
<dbReference type="AlphaFoldDB" id="A0A1C3K413"/>
<keyword evidence="1" id="KW-0472">Membrane</keyword>
<reference evidence="2 4" key="1">
    <citation type="submission" date="2016-06" db="EMBL/GenBank/DDBJ databases">
        <authorList>
            <person name="Kjaerup R.B."/>
            <person name="Dalgaard T.S."/>
            <person name="Juul-Madsen H.R."/>
        </authorList>
    </citation>
    <scope>NUCLEOTIDE SEQUENCE [LARGE SCALE GENOMIC DNA]</scope>
    <source>
        <strain evidence="2">Orrdi1</strain>
    </source>
</reference>
<dbReference type="EMBL" id="LT907988">
    <property type="protein sequence ID" value="SOE47825.1"/>
    <property type="molecule type" value="Genomic_DNA"/>
</dbReference>
<keyword evidence="1" id="KW-1133">Transmembrane helix</keyword>
<evidence type="ECO:0000256" key="1">
    <source>
        <dbReference type="SAM" id="Phobius"/>
    </source>
</evidence>
<evidence type="ECO:0000313" key="3">
    <source>
        <dbReference type="EMBL" id="SOE47825.1"/>
    </source>
</evidence>
<dbReference type="RefSeq" id="WP_098020844.1">
    <property type="nucleotide sequence ID" value="NZ_LT907988.1"/>
</dbReference>
<dbReference type="EMBL" id="FLRC01000026">
    <property type="protein sequence ID" value="SBT26107.1"/>
    <property type="molecule type" value="Genomic_DNA"/>
</dbReference>
<dbReference type="STRING" id="1851544.ODI_00027"/>
<reference evidence="3 4" key="2">
    <citation type="submission" date="2017-08" db="EMBL/GenBank/DDBJ databases">
        <authorList>
            <person name="de Groot N.N."/>
        </authorList>
    </citation>
    <scope>NUCLEOTIDE SEQUENCE [LARGE SCALE GENOMIC DNA]</scope>
    <source>
        <strain evidence="3">Orrdi1</strain>
    </source>
</reference>
<organism evidence="2 4">
    <name type="scientific">Orrella dioscoreae</name>
    <dbReference type="NCBI Taxonomy" id="1851544"/>
    <lineage>
        <taxon>Bacteria</taxon>
        <taxon>Pseudomonadati</taxon>
        <taxon>Pseudomonadota</taxon>
        <taxon>Betaproteobacteria</taxon>
        <taxon>Burkholderiales</taxon>
        <taxon>Alcaligenaceae</taxon>
        <taxon>Orrella</taxon>
    </lineage>
</organism>
<proteinExistence type="predicted"/>
<dbReference type="Proteomes" id="UP000078558">
    <property type="component" value="Chromosome I"/>
</dbReference>
<evidence type="ECO:0000313" key="2">
    <source>
        <dbReference type="EMBL" id="SBT26107.1"/>
    </source>
</evidence>